<name>A0AB73TXX3_MYCCH</name>
<dbReference type="Proteomes" id="UP000317728">
    <property type="component" value="Chromosome"/>
</dbReference>
<evidence type="ECO:0000313" key="2">
    <source>
        <dbReference type="EMBL" id="QDF69402.1"/>
    </source>
</evidence>
<dbReference type="EMBL" id="CP041150">
    <property type="protein sequence ID" value="QDF69402.1"/>
    <property type="molecule type" value="Genomic_DNA"/>
</dbReference>
<feature type="region of interest" description="Disordered" evidence="1">
    <location>
        <begin position="202"/>
        <end position="302"/>
    </location>
</feature>
<sequence>MATDPNSYLEPVPGWKSEASALAADFAEYKAGVDRPGGTDWFGRTAGAAQDKAGDDSNAMVSFHDTIESLVSEVTATVTYSVLPPLNNGRTIVNNAQRTEGVTVNQDYTMTYTPPDGMSAEQADKNKQTVAAAARELKDSADKWFAGTQSVADQIHAAESKISSTMNLAAVGASGRLAVRAAAANGAVADIPSDLRNLKGLDPAATTPAGAMPGGLTDTLGRLPQDQPGAPPKDKLGKPAIPIPEQELAKKDQKLGTTTGKGVDKGDDGKQQTPIGTSNKGKFGNFTKIEEPKGPTVWKGETGEKEGFVNHWERKGHFLGADVEVSSDQLGYKAGADAEVKKGGVTANEHAGAYLIDNNGKMHWNLGDNGSAGQIEARIFGNAGVEEYGNAGATGNSGFTVGGGANGGIHTGQELNYHSEPVDIKVGVDEYAGAGAGSHLTFAETEDHKWRVGGSWGYAWGLGAKPGFEVTVDPVVVGKKVAELWNWAMN</sequence>
<feature type="compositionally biased region" description="Low complexity" evidence="1">
    <location>
        <begin position="203"/>
        <end position="217"/>
    </location>
</feature>
<gene>
    <name evidence="2" type="ORF">FJK96_03930</name>
</gene>
<protein>
    <submittedName>
        <fullName evidence="2">Uncharacterized protein</fullName>
    </submittedName>
</protein>
<accession>A0AB73TXX3</accession>
<dbReference type="AlphaFoldDB" id="A0AB73TXX3"/>
<evidence type="ECO:0000313" key="3">
    <source>
        <dbReference type="Proteomes" id="UP000317728"/>
    </source>
</evidence>
<evidence type="ECO:0000256" key="1">
    <source>
        <dbReference type="SAM" id="MobiDB-lite"/>
    </source>
</evidence>
<feature type="compositionally biased region" description="Polar residues" evidence="1">
    <location>
        <begin position="271"/>
        <end position="280"/>
    </location>
</feature>
<proteinExistence type="predicted"/>
<organism evidence="2 3">
    <name type="scientific">Mycobacteroides chelonae</name>
    <name type="common">Mycobacterium chelonae</name>
    <dbReference type="NCBI Taxonomy" id="1774"/>
    <lineage>
        <taxon>Bacteria</taxon>
        <taxon>Bacillati</taxon>
        <taxon>Actinomycetota</taxon>
        <taxon>Actinomycetes</taxon>
        <taxon>Mycobacteriales</taxon>
        <taxon>Mycobacteriaceae</taxon>
        <taxon>Mycobacteroides</taxon>
    </lineage>
</organism>
<reference evidence="2 3" key="1">
    <citation type="submission" date="2019-06" db="EMBL/GenBank/DDBJ databases">
        <title>Whole geneome sequnce of Mycobacteroides chelonae M77 isolated from bovine milk from Meghalaya, India.</title>
        <authorList>
            <person name="Vise E."/>
            <person name="Das S."/>
            <person name="Garg A."/>
            <person name="Ghatak S."/>
            <person name="Shakuntala I."/>
            <person name="Milton A.A.P."/>
            <person name="Karam A."/>
            <person name="Sanjukta R."/>
            <person name="Puro K."/>
            <person name="Sen A."/>
        </authorList>
    </citation>
    <scope>NUCLEOTIDE SEQUENCE [LARGE SCALE GENOMIC DNA]</scope>
    <source>
        <strain evidence="2 3">M77</strain>
    </source>
</reference>